<gene>
    <name evidence="6 8" type="primary">tsf</name>
    <name evidence="8" type="ORF">GCM10008090_07460</name>
</gene>
<evidence type="ECO:0000259" key="7">
    <source>
        <dbReference type="Pfam" id="PF00889"/>
    </source>
</evidence>
<evidence type="ECO:0000256" key="3">
    <source>
        <dbReference type="ARBA" id="ARBA00022490"/>
    </source>
</evidence>
<dbReference type="InterPro" id="IPR014039">
    <property type="entry name" value="Transl_elong_EFTs/EF1B_dimer"/>
</dbReference>
<comment type="similarity">
    <text evidence="1 6">Belongs to the EF-Ts family.</text>
</comment>
<keyword evidence="9" id="KW-1185">Reference proteome</keyword>
<dbReference type="HAMAP" id="MF_00050">
    <property type="entry name" value="EF_Ts"/>
    <property type="match status" value="1"/>
</dbReference>
<dbReference type="PANTHER" id="PTHR11741">
    <property type="entry name" value="ELONGATION FACTOR TS"/>
    <property type="match status" value="1"/>
</dbReference>
<keyword evidence="5 6" id="KW-0648">Protein biosynthesis</keyword>
<dbReference type="Proteomes" id="UP000614811">
    <property type="component" value="Unassembled WGS sequence"/>
</dbReference>
<evidence type="ECO:0000256" key="1">
    <source>
        <dbReference type="ARBA" id="ARBA00005532"/>
    </source>
</evidence>
<evidence type="ECO:0000313" key="8">
    <source>
        <dbReference type="EMBL" id="GHA00898.1"/>
    </source>
</evidence>
<dbReference type="GO" id="GO:0005737">
    <property type="term" value="C:cytoplasm"/>
    <property type="evidence" value="ECO:0007669"/>
    <property type="project" value="UniProtKB-SubCell"/>
</dbReference>
<dbReference type="FunFam" id="1.10.8.10:FF:000001">
    <property type="entry name" value="Elongation factor Ts"/>
    <property type="match status" value="1"/>
</dbReference>
<dbReference type="NCBIfam" id="TIGR00116">
    <property type="entry name" value="tsf"/>
    <property type="match status" value="1"/>
</dbReference>
<dbReference type="InterPro" id="IPR009060">
    <property type="entry name" value="UBA-like_sf"/>
</dbReference>
<dbReference type="SUPFAM" id="SSF54713">
    <property type="entry name" value="Elongation factor Ts (EF-Ts), dimerisation domain"/>
    <property type="match status" value="2"/>
</dbReference>
<protein>
    <recommendedName>
        <fullName evidence="2 6">Elongation factor Ts</fullName>
        <shortName evidence="6">EF-Ts</shortName>
    </recommendedName>
</protein>
<keyword evidence="4 6" id="KW-0251">Elongation factor</keyword>
<evidence type="ECO:0000256" key="2">
    <source>
        <dbReference type="ARBA" id="ARBA00016956"/>
    </source>
</evidence>
<reference evidence="8" key="2">
    <citation type="submission" date="2020-09" db="EMBL/GenBank/DDBJ databases">
        <authorList>
            <person name="Sun Q."/>
            <person name="Kim S."/>
        </authorList>
    </citation>
    <scope>NUCLEOTIDE SEQUENCE</scope>
    <source>
        <strain evidence="8">KCTC 12711</strain>
    </source>
</reference>
<dbReference type="Pfam" id="PF00889">
    <property type="entry name" value="EF_TS"/>
    <property type="match status" value="1"/>
</dbReference>
<reference evidence="8" key="1">
    <citation type="journal article" date="2014" name="Int. J. Syst. Evol. Microbiol.">
        <title>Complete genome sequence of Corynebacterium casei LMG S-19264T (=DSM 44701T), isolated from a smear-ripened cheese.</title>
        <authorList>
            <consortium name="US DOE Joint Genome Institute (JGI-PGF)"/>
            <person name="Walter F."/>
            <person name="Albersmeier A."/>
            <person name="Kalinowski J."/>
            <person name="Ruckert C."/>
        </authorList>
    </citation>
    <scope>NUCLEOTIDE SEQUENCE</scope>
    <source>
        <strain evidence="8">KCTC 12711</strain>
    </source>
</reference>
<comment type="function">
    <text evidence="6">Associates with the EF-Tu.GDP complex and induces the exchange of GDP to GTP. It remains bound to the aminoacyl-tRNA.EF-Tu.GTP complex up to the GTP hydrolysis stage on the ribosome.</text>
</comment>
<evidence type="ECO:0000313" key="9">
    <source>
        <dbReference type="Proteomes" id="UP000614811"/>
    </source>
</evidence>
<dbReference type="Gene3D" id="1.10.8.10">
    <property type="entry name" value="DNA helicase RuvA subunit, C-terminal domain"/>
    <property type="match status" value="1"/>
</dbReference>
<comment type="subcellular location">
    <subcellularLocation>
        <location evidence="6">Cytoplasm</location>
    </subcellularLocation>
</comment>
<comment type="caution">
    <text evidence="6">Lacks conserved residue(s) required for the propagation of feature annotation.</text>
</comment>
<keyword evidence="3 6" id="KW-0963">Cytoplasm</keyword>
<proteinExistence type="inferred from homology"/>
<dbReference type="PANTHER" id="PTHR11741:SF0">
    <property type="entry name" value="ELONGATION FACTOR TS, MITOCHONDRIAL"/>
    <property type="match status" value="1"/>
</dbReference>
<evidence type="ECO:0000256" key="6">
    <source>
        <dbReference type="HAMAP-Rule" id="MF_00050"/>
    </source>
</evidence>
<feature type="domain" description="Translation elongation factor EFTs/EF1B dimerisation" evidence="7">
    <location>
        <begin position="70"/>
        <end position="272"/>
    </location>
</feature>
<dbReference type="SUPFAM" id="SSF46934">
    <property type="entry name" value="UBA-like"/>
    <property type="match status" value="1"/>
</dbReference>
<sequence length="292" mass="31369">MAITAALVKELRERTGAGMMECKKMLTETNGDIDAAIEELRKRGAAQADKKAGRVAAEGTIVTLVEGNKAVAVEVNSETDFSAKDTFFVEFANQVAQTVMAAQPADLEALMNAEIEAGKTVESARQSLIQKIGENITVRRFELVEAGDGEVVGAYQHGTKISVLTRLASGSEELAKDIAMHVAASSPVCISADQVPTELLEKEREIFAAQAAESGKPAEIMEKMVEGRIRKYLNEVTLLGQSFVKDPDQTVEKLLKSAGASVVQFVRYEVGEGIEKKEDDFVGEVMAQAGKA</sequence>
<comment type="caution">
    <text evidence="8">The sequence shown here is derived from an EMBL/GenBank/DDBJ whole genome shotgun (WGS) entry which is preliminary data.</text>
</comment>
<dbReference type="GO" id="GO:0003746">
    <property type="term" value="F:translation elongation factor activity"/>
    <property type="evidence" value="ECO:0007669"/>
    <property type="project" value="UniProtKB-UniRule"/>
</dbReference>
<name>A0A918RLB8_9GAMM</name>
<organism evidence="8 9">
    <name type="scientific">Arenicella chitinivorans</name>
    <dbReference type="NCBI Taxonomy" id="1329800"/>
    <lineage>
        <taxon>Bacteria</taxon>
        <taxon>Pseudomonadati</taxon>
        <taxon>Pseudomonadota</taxon>
        <taxon>Gammaproteobacteria</taxon>
        <taxon>Arenicellales</taxon>
        <taxon>Arenicellaceae</taxon>
        <taxon>Arenicella</taxon>
    </lineage>
</organism>
<evidence type="ECO:0000256" key="4">
    <source>
        <dbReference type="ARBA" id="ARBA00022768"/>
    </source>
</evidence>
<dbReference type="EMBL" id="BMXA01000001">
    <property type="protein sequence ID" value="GHA00898.1"/>
    <property type="molecule type" value="Genomic_DNA"/>
</dbReference>
<dbReference type="RefSeq" id="WP_189398651.1">
    <property type="nucleotide sequence ID" value="NZ_BMXA01000001.1"/>
</dbReference>
<evidence type="ECO:0000256" key="5">
    <source>
        <dbReference type="ARBA" id="ARBA00022917"/>
    </source>
</evidence>
<dbReference type="InterPro" id="IPR001816">
    <property type="entry name" value="Transl_elong_EFTs/EF1B"/>
</dbReference>
<dbReference type="Gene3D" id="3.30.479.20">
    <property type="entry name" value="Elongation factor Ts, dimerisation domain"/>
    <property type="match status" value="2"/>
</dbReference>
<dbReference type="AlphaFoldDB" id="A0A918RLB8"/>
<accession>A0A918RLB8</accession>
<dbReference type="InterPro" id="IPR036402">
    <property type="entry name" value="EF-Ts_dimer_sf"/>
</dbReference>
<dbReference type="CDD" id="cd14275">
    <property type="entry name" value="UBA_EF-Ts"/>
    <property type="match status" value="1"/>
</dbReference>
<dbReference type="FunFam" id="1.10.286.20:FF:000001">
    <property type="entry name" value="Elongation factor Ts"/>
    <property type="match status" value="1"/>
</dbReference>
<dbReference type="Gene3D" id="1.10.286.20">
    <property type="match status" value="1"/>
</dbReference>